<accession>A0AAV5D659</accession>
<keyword evidence="1" id="KW-0112">Calmodulin-binding</keyword>
<evidence type="ECO:0000256" key="3">
    <source>
        <dbReference type="SAM" id="MobiDB-lite"/>
    </source>
</evidence>
<feature type="compositionally biased region" description="Basic and acidic residues" evidence="3">
    <location>
        <begin position="37"/>
        <end position="51"/>
    </location>
</feature>
<evidence type="ECO:0000256" key="2">
    <source>
        <dbReference type="ARBA" id="ARBA00024341"/>
    </source>
</evidence>
<dbReference type="SMART" id="SM00015">
    <property type="entry name" value="IQ"/>
    <property type="match status" value="2"/>
</dbReference>
<dbReference type="Gene3D" id="1.20.5.190">
    <property type="match status" value="1"/>
</dbReference>
<reference evidence="4" key="2">
    <citation type="submission" date="2021-12" db="EMBL/GenBank/DDBJ databases">
        <title>Resequencing data analysis of finger millet.</title>
        <authorList>
            <person name="Hatakeyama M."/>
            <person name="Aluri S."/>
            <person name="Balachadran M.T."/>
            <person name="Sivarajan S.R."/>
            <person name="Poveda L."/>
            <person name="Shimizu-Inatsugi R."/>
            <person name="Schlapbach R."/>
            <person name="Sreeman S.M."/>
            <person name="Shimizu K.K."/>
        </authorList>
    </citation>
    <scope>NUCLEOTIDE SEQUENCE</scope>
</reference>
<dbReference type="Proteomes" id="UP001054889">
    <property type="component" value="Unassembled WGS sequence"/>
</dbReference>
<evidence type="ECO:0008006" key="6">
    <source>
        <dbReference type="Google" id="ProtNLM"/>
    </source>
</evidence>
<feature type="region of interest" description="Disordered" evidence="3">
    <location>
        <begin position="1"/>
        <end position="62"/>
    </location>
</feature>
<feature type="region of interest" description="Disordered" evidence="3">
    <location>
        <begin position="267"/>
        <end position="304"/>
    </location>
</feature>
<comment type="similarity">
    <text evidence="2">Belongs to the IQD family.</text>
</comment>
<dbReference type="EMBL" id="BQKI01000012">
    <property type="protein sequence ID" value="GJN05560.1"/>
    <property type="molecule type" value="Genomic_DNA"/>
</dbReference>
<feature type="compositionally biased region" description="Low complexity" evidence="3">
    <location>
        <begin position="52"/>
        <end position="62"/>
    </location>
</feature>
<organism evidence="4 5">
    <name type="scientific">Eleusine coracana subsp. coracana</name>
    <dbReference type="NCBI Taxonomy" id="191504"/>
    <lineage>
        <taxon>Eukaryota</taxon>
        <taxon>Viridiplantae</taxon>
        <taxon>Streptophyta</taxon>
        <taxon>Embryophyta</taxon>
        <taxon>Tracheophyta</taxon>
        <taxon>Spermatophyta</taxon>
        <taxon>Magnoliopsida</taxon>
        <taxon>Liliopsida</taxon>
        <taxon>Poales</taxon>
        <taxon>Poaceae</taxon>
        <taxon>PACMAD clade</taxon>
        <taxon>Chloridoideae</taxon>
        <taxon>Cynodonteae</taxon>
        <taxon>Eleusininae</taxon>
        <taxon>Eleusine</taxon>
    </lineage>
</organism>
<comment type="caution">
    <text evidence="4">The sequence shown here is derived from an EMBL/GenBank/DDBJ whole genome shotgun (WGS) entry which is preliminary data.</text>
</comment>
<evidence type="ECO:0000313" key="5">
    <source>
        <dbReference type="Proteomes" id="UP001054889"/>
    </source>
</evidence>
<sequence>MGKAARWFRSLLGGGKKQQEQQGKDSPHRRAPAPPAQDRKRWSFARSRDSVDSAAAGGNGNGNAAIARAAEAAWLRSVSVYGAGGGESGQREQSKHAIAVAAATAAAADAAVAAAQAAVEVVRLTSQGPGFAAGGGLDPRGRDDAAVKIQTAFRGYLAKKALRALKALVKLQALVRGYLVRRQAAATLQSMQALVRAQAAVRAARSGRAVPTLPPLHHHHHLPPVRPRFSLQERYADDTRSEHGVPSYSRRLSASIETASYTGGYDRSPKIVEMDTGCRPTPRSRASSYSLRTTTSPVPDGDEWWAPQSVSSPLLLAPPPRIAMPSSRDNDYWCVPEKPRPATAQCTPRLPLSFAPATPTKVGGAEHSKGYMSSTQSSEAKTNRSQSAPRQRPDTPAAAGGGRKRVPLSEVVLMEARASLSGLNVQRSCNNQNAAAFDFRKAVVSRFERPAEERGRDMFLQTRW</sequence>
<dbReference type="CDD" id="cd23767">
    <property type="entry name" value="IQCD"/>
    <property type="match status" value="1"/>
</dbReference>
<feature type="compositionally biased region" description="Polar residues" evidence="3">
    <location>
        <begin position="284"/>
        <end position="297"/>
    </location>
</feature>
<feature type="compositionally biased region" description="Basic and acidic residues" evidence="3">
    <location>
        <begin position="17"/>
        <end position="28"/>
    </location>
</feature>
<reference evidence="4" key="1">
    <citation type="journal article" date="2018" name="DNA Res.">
        <title>Multiple hybrid de novo genome assembly of finger millet, an orphan allotetraploid crop.</title>
        <authorList>
            <person name="Hatakeyama M."/>
            <person name="Aluri S."/>
            <person name="Balachadran M.T."/>
            <person name="Sivarajan S.R."/>
            <person name="Patrignani A."/>
            <person name="Gruter S."/>
            <person name="Poveda L."/>
            <person name="Shimizu-Inatsugi R."/>
            <person name="Baeten J."/>
            <person name="Francoijs K.J."/>
            <person name="Nataraja K.N."/>
            <person name="Reddy Y.A.N."/>
            <person name="Phadnis S."/>
            <person name="Ravikumar R.L."/>
            <person name="Schlapbach R."/>
            <person name="Sreeman S.M."/>
            <person name="Shimizu K.K."/>
        </authorList>
    </citation>
    <scope>NUCLEOTIDE SEQUENCE</scope>
</reference>
<dbReference type="GO" id="GO:0005516">
    <property type="term" value="F:calmodulin binding"/>
    <property type="evidence" value="ECO:0007669"/>
    <property type="project" value="UniProtKB-KW"/>
</dbReference>
<protein>
    <recommendedName>
        <fullName evidence="6">DUF4005 domain-containing protein</fullName>
    </recommendedName>
</protein>
<dbReference type="PANTHER" id="PTHR32295">
    <property type="entry name" value="IQ-DOMAIN 5-RELATED"/>
    <property type="match status" value="1"/>
</dbReference>
<evidence type="ECO:0000313" key="4">
    <source>
        <dbReference type="EMBL" id="GJN05560.1"/>
    </source>
</evidence>
<dbReference type="PANTHER" id="PTHR32295:SF290">
    <property type="entry name" value="OS01G0190500 PROTEIN"/>
    <property type="match status" value="1"/>
</dbReference>
<name>A0AAV5D659_ELECO</name>
<proteinExistence type="inferred from homology"/>
<dbReference type="PROSITE" id="PS50096">
    <property type="entry name" value="IQ"/>
    <property type="match status" value="2"/>
</dbReference>
<dbReference type="AlphaFoldDB" id="A0AAV5D659"/>
<feature type="region of interest" description="Disordered" evidence="3">
    <location>
        <begin position="344"/>
        <end position="406"/>
    </location>
</feature>
<gene>
    <name evidence="4" type="primary">ga23200</name>
    <name evidence="4" type="ORF">PR202_ga23200</name>
</gene>
<keyword evidence="5" id="KW-1185">Reference proteome</keyword>
<evidence type="ECO:0000256" key="1">
    <source>
        <dbReference type="ARBA" id="ARBA00022860"/>
    </source>
</evidence>
<dbReference type="Pfam" id="PF00612">
    <property type="entry name" value="IQ"/>
    <property type="match status" value="2"/>
</dbReference>
<feature type="compositionally biased region" description="Polar residues" evidence="3">
    <location>
        <begin position="371"/>
        <end position="389"/>
    </location>
</feature>
<dbReference type="InterPro" id="IPR000048">
    <property type="entry name" value="IQ_motif_EF-hand-BS"/>
</dbReference>